<keyword evidence="5" id="KW-1185">Reference proteome</keyword>
<dbReference type="PANTHER" id="PTHR24198">
    <property type="entry name" value="ANKYRIN REPEAT AND PROTEIN KINASE DOMAIN-CONTAINING PROTEIN"/>
    <property type="match status" value="1"/>
</dbReference>
<evidence type="ECO:0000313" key="4">
    <source>
        <dbReference type="EMBL" id="OQS07293.1"/>
    </source>
</evidence>
<dbReference type="STRING" id="74557.A0A1W0AAH5"/>
<protein>
    <submittedName>
        <fullName evidence="4">Uncharacterized protein</fullName>
    </submittedName>
</protein>
<dbReference type="Proteomes" id="UP000243217">
    <property type="component" value="Unassembled WGS sequence"/>
</dbReference>
<feature type="repeat" description="ANK" evidence="3">
    <location>
        <begin position="109"/>
        <end position="141"/>
    </location>
</feature>
<dbReference type="OrthoDB" id="194358at2759"/>
<accession>A0A1W0AAH5</accession>
<dbReference type="PROSITE" id="PS50088">
    <property type="entry name" value="ANK_REPEAT"/>
    <property type="match status" value="4"/>
</dbReference>
<dbReference type="Pfam" id="PF00023">
    <property type="entry name" value="Ank"/>
    <property type="match status" value="1"/>
</dbReference>
<evidence type="ECO:0000313" key="5">
    <source>
        <dbReference type="Proteomes" id="UP000243217"/>
    </source>
</evidence>
<feature type="repeat" description="ANK" evidence="3">
    <location>
        <begin position="76"/>
        <end position="108"/>
    </location>
</feature>
<gene>
    <name evidence="4" type="ORF">THRCLA_00707</name>
</gene>
<feature type="repeat" description="ANK" evidence="3">
    <location>
        <begin position="177"/>
        <end position="199"/>
    </location>
</feature>
<sequence length="261" mass="28351">MTLGWVCHLCTKMNPIDHEGTCLCCGRPRRYATKSLAKKSSTKALILHADLSKHTRPEQVADMIEHGFDVNELSLEGYSVLHCAALHGQASIIHELLQHGANTETEAISGRRALHYATESGSLEAVQELVSHGAFLDAKTLTDELTPLHIAGLKGFYSIAELLLQSGANLVARTKLMNQTALHFAAEAGHLDCVRVLLRYDHRSELIKVVDISGASAIQVAQFGQHEAVSELLLLHSQSDALIHDRMLSSLLLSTPGGLQS</sequence>
<reference evidence="4 5" key="1">
    <citation type="journal article" date="2014" name="Genome Biol. Evol.">
        <title>The secreted proteins of Achlya hypogyna and Thraustotheca clavata identify the ancestral oomycete secretome and reveal gene acquisitions by horizontal gene transfer.</title>
        <authorList>
            <person name="Misner I."/>
            <person name="Blouin N."/>
            <person name="Leonard G."/>
            <person name="Richards T.A."/>
            <person name="Lane C.E."/>
        </authorList>
    </citation>
    <scope>NUCLEOTIDE SEQUENCE [LARGE SCALE GENOMIC DNA]</scope>
    <source>
        <strain evidence="4 5">ATCC 34112</strain>
    </source>
</reference>
<proteinExistence type="predicted"/>
<dbReference type="AlphaFoldDB" id="A0A1W0AAH5"/>
<dbReference type="EMBL" id="JNBS01000254">
    <property type="protein sequence ID" value="OQS07293.1"/>
    <property type="molecule type" value="Genomic_DNA"/>
</dbReference>
<dbReference type="SUPFAM" id="SSF48403">
    <property type="entry name" value="Ankyrin repeat"/>
    <property type="match status" value="1"/>
</dbReference>
<organism evidence="4 5">
    <name type="scientific">Thraustotheca clavata</name>
    <dbReference type="NCBI Taxonomy" id="74557"/>
    <lineage>
        <taxon>Eukaryota</taxon>
        <taxon>Sar</taxon>
        <taxon>Stramenopiles</taxon>
        <taxon>Oomycota</taxon>
        <taxon>Saprolegniomycetes</taxon>
        <taxon>Saprolegniales</taxon>
        <taxon>Achlyaceae</taxon>
        <taxon>Thraustotheca</taxon>
    </lineage>
</organism>
<keyword evidence="2 3" id="KW-0040">ANK repeat</keyword>
<dbReference type="PRINTS" id="PR01415">
    <property type="entry name" value="ANKYRIN"/>
</dbReference>
<dbReference type="SMART" id="SM00248">
    <property type="entry name" value="ANK"/>
    <property type="match status" value="4"/>
</dbReference>
<feature type="repeat" description="ANK" evidence="3">
    <location>
        <begin position="143"/>
        <end position="175"/>
    </location>
</feature>
<evidence type="ECO:0000256" key="2">
    <source>
        <dbReference type="ARBA" id="ARBA00023043"/>
    </source>
</evidence>
<comment type="caution">
    <text evidence="4">The sequence shown here is derived from an EMBL/GenBank/DDBJ whole genome shotgun (WGS) entry which is preliminary data.</text>
</comment>
<name>A0A1W0AAH5_9STRA</name>
<dbReference type="PROSITE" id="PS50297">
    <property type="entry name" value="ANK_REP_REGION"/>
    <property type="match status" value="4"/>
</dbReference>
<dbReference type="InterPro" id="IPR002110">
    <property type="entry name" value="Ankyrin_rpt"/>
</dbReference>
<dbReference type="InterPro" id="IPR036770">
    <property type="entry name" value="Ankyrin_rpt-contain_sf"/>
</dbReference>
<dbReference type="Pfam" id="PF12796">
    <property type="entry name" value="Ank_2"/>
    <property type="match status" value="2"/>
</dbReference>
<dbReference type="PANTHER" id="PTHR24198:SF165">
    <property type="entry name" value="ANKYRIN REPEAT-CONTAINING PROTEIN-RELATED"/>
    <property type="match status" value="1"/>
</dbReference>
<dbReference type="Gene3D" id="1.25.40.20">
    <property type="entry name" value="Ankyrin repeat-containing domain"/>
    <property type="match status" value="2"/>
</dbReference>
<evidence type="ECO:0000256" key="3">
    <source>
        <dbReference type="PROSITE-ProRule" id="PRU00023"/>
    </source>
</evidence>
<keyword evidence="1" id="KW-0677">Repeat</keyword>
<evidence type="ECO:0000256" key="1">
    <source>
        <dbReference type="ARBA" id="ARBA00022737"/>
    </source>
</evidence>